<dbReference type="EMBL" id="MTYJ01000004">
    <property type="protein sequence ID" value="OQV25029.1"/>
    <property type="molecule type" value="Genomic_DNA"/>
</dbReference>
<evidence type="ECO:0000256" key="7">
    <source>
        <dbReference type="ARBA" id="ARBA00023224"/>
    </source>
</evidence>
<evidence type="ECO:0000256" key="1">
    <source>
        <dbReference type="ARBA" id="ARBA00004141"/>
    </source>
</evidence>
<dbReference type="PROSITE" id="PS50262">
    <property type="entry name" value="G_PROTEIN_RECEP_F1_2"/>
    <property type="match status" value="1"/>
</dbReference>
<comment type="caution">
    <text evidence="10">The sequence shown here is derived from an EMBL/GenBank/DDBJ whole genome shotgun (WGS) entry which is preliminary data.</text>
</comment>
<keyword evidence="5 8" id="KW-0472">Membrane</keyword>
<dbReference type="AlphaFoldDB" id="A0A1W0XC02"/>
<feature type="transmembrane region" description="Helical" evidence="8">
    <location>
        <begin position="156"/>
        <end position="174"/>
    </location>
</feature>
<evidence type="ECO:0000313" key="10">
    <source>
        <dbReference type="EMBL" id="OQV25029.1"/>
    </source>
</evidence>
<keyword evidence="2 8" id="KW-0812">Transmembrane</keyword>
<evidence type="ECO:0000256" key="4">
    <source>
        <dbReference type="ARBA" id="ARBA00023040"/>
    </source>
</evidence>
<reference evidence="11" key="1">
    <citation type="submission" date="2017-01" db="EMBL/GenBank/DDBJ databases">
        <title>Comparative genomics of anhydrobiosis in the tardigrade Hypsibius dujardini.</title>
        <authorList>
            <person name="Yoshida Y."/>
            <person name="Koutsovoulos G."/>
            <person name="Laetsch D."/>
            <person name="Stevens L."/>
            <person name="Kumar S."/>
            <person name="Horikawa D."/>
            <person name="Ishino K."/>
            <person name="Komine S."/>
            <person name="Tomita M."/>
            <person name="Blaxter M."/>
            <person name="Arakawa K."/>
        </authorList>
    </citation>
    <scope>NUCLEOTIDE SEQUENCE [LARGE SCALE GENOMIC DNA]</scope>
    <source>
        <strain evidence="11">Z151</strain>
    </source>
</reference>
<evidence type="ECO:0000259" key="9">
    <source>
        <dbReference type="PROSITE" id="PS50262"/>
    </source>
</evidence>
<sequence length="406" mass="45952">MALSNASHLGDFASNGSLLQLSMVNASHLNQSKSLCHPLSANSSSMYCPYTDAQFKESYMVLFCVYPILLAICTIGNVINLTILLKEIPKGPTNVYMTVVAVACLFVLWLWFPVYLSSLYVILDNKSTLLYNYKTYHEYEGIRMWGKDTALITADWVLIAFSMTRLMAVVQPFSFKAFQTAKAARIISFILLCLAALFMLVDVVEYYSRKYPYLGSVAKKNRPPWLKTWYETLQVPAEVANTLLKFVALIVINGTMLVVLNRQRNSDCNQHNSAQRANSDRRYRNSNILLPACVPFTVTQLPWLVMNILNTAADSFGSEAAKVPADVRKFAEPFFTLCQLTNYSVNFIMYVTFSKRFREQFMEIFIPKACRNRLGGCLKRKADGNSRLGQDVRLNTLKTSSTTITK</sequence>
<proteinExistence type="predicted"/>
<feature type="transmembrane region" description="Helical" evidence="8">
    <location>
        <begin position="288"/>
        <end position="309"/>
    </location>
</feature>
<dbReference type="PANTHER" id="PTHR24243:SF233">
    <property type="entry name" value="THYROTROPIN-RELEASING HORMONE RECEPTOR"/>
    <property type="match status" value="1"/>
</dbReference>
<feature type="domain" description="G-protein coupled receptors family 1 profile" evidence="9">
    <location>
        <begin position="76"/>
        <end position="350"/>
    </location>
</feature>
<dbReference type="GO" id="GO:0005886">
    <property type="term" value="C:plasma membrane"/>
    <property type="evidence" value="ECO:0007669"/>
    <property type="project" value="TreeGrafter"/>
</dbReference>
<keyword evidence="4" id="KW-0297">G-protein coupled receptor</keyword>
<keyword evidence="3 8" id="KW-1133">Transmembrane helix</keyword>
<feature type="transmembrane region" description="Helical" evidence="8">
    <location>
        <begin position="95"/>
        <end position="123"/>
    </location>
</feature>
<feature type="transmembrane region" description="Helical" evidence="8">
    <location>
        <begin position="59"/>
        <end position="83"/>
    </location>
</feature>
<comment type="subcellular location">
    <subcellularLocation>
        <location evidence="1">Membrane</location>
        <topology evidence="1">Multi-pass membrane protein</topology>
    </subcellularLocation>
</comment>
<keyword evidence="11" id="KW-1185">Reference proteome</keyword>
<organism evidence="10 11">
    <name type="scientific">Hypsibius exemplaris</name>
    <name type="common">Freshwater tardigrade</name>
    <dbReference type="NCBI Taxonomy" id="2072580"/>
    <lineage>
        <taxon>Eukaryota</taxon>
        <taxon>Metazoa</taxon>
        <taxon>Ecdysozoa</taxon>
        <taxon>Tardigrada</taxon>
        <taxon>Eutardigrada</taxon>
        <taxon>Parachela</taxon>
        <taxon>Hypsibioidea</taxon>
        <taxon>Hypsibiidae</taxon>
        <taxon>Hypsibius</taxon>
    </lineage>
</organism>
<gene>
    <name evidence="10" type="ORF">BV898_01236</name>
</gene>
<evidence type="ECO:0000256" key="5">
    <source>
        <dbReference type="ARBA" id="ARBA00023136"/>
    </source>
</evidence>
<feature type="transmembrane region" description="Helical" evidence="8">
    <location>
        <begin position="334"/>
        <end position="353"/>
    </location>
</feature>
<keyword evidence="7" id="KW-0807">Transducer</keyword>
<dbReference type="PANTHER" id="PTHR24243">
    <property type="entry name" value="G-PROTEIN COUPLED RECEPTOR"/>
    <property type="match status" value="1"/>
</dbReference>
<feature type="transmembrane region" description="Helical" evidence="8">
    <location>
        <begin position="186"/>
        <end position="207"/>
    </location>
</feature>
<dbReference type="Gene3D" id="1.20.1070.10">
    <property type="entry name" value="Rhodopsin 7-helix transmembrane proteins"/>
    <property type="match status" value="1"/>
</dbReference>
<name>A0A1W0XC02_HYPEX</name>
<dbReference type="GO" id="GO:0004930">
    <property type="term" value="F:G protein-coupled receptor activity"/>
    <property type="evidence" value="ECO:0007669"/>
    <property type="project" value="UniProtKB-KW"/>
</dbReference>
<evidence type="ECO:0000256" key="6">
    <source>
        <dbReference type="ARBA" id="ARBA00023170"/>
    </source>
</evidence>
<evidence type="ECO:0000256" key="3">
    <source>
        <dbReference type="ARBA" id="ARBA00022989"/>
    </source>
</evidence>
<protein>
    <recommendedName>
        <fullName evidence="9">G-protein coupled receptors family 1 profile domain-containing protein</fullName>
    </recommendedName>
</protein>
<keyword evidence="6" id="KW-0675">Receptor</keyword>
<evidence type="ECO:0000313" key="11">
    <source>
        <dbReference type="Proteomes" id="UP000192578"/>
    </source>
</evidence>
<accession>A0A1W0XC02</accession>
<evidence type="ECO:0000256" key="8">
    <source>
        <dbReference type="SAM" id="Phobius"/>
    </source>
</evidence>
<dbReference type="Proteomes" id="UP000192578">
    <property type="component" value="Unassembled WGS sequence"/>
</dbReference>
<dbReference type="SUPFAM" id="SSF81321">
    <property type="entry name" value="Family A G protein-coupled receptor-like"/>
    <property type="match status" value="1"/>
</dbReference>
<dbReference type="InterPro" id="IPR017452">
    <property type="entry name" value="GPCR_Rhodpsn_7TM"/>
</dbReference>
<feature type="transmembrane region" description="Helical" evidence="8">
    <location>
        <begin position="243"/>
        <end position="260"/>
    </location>
</feature>
<dbReference type="OrthoDB" id="10011262at2759"/>
<evidence type="ECO:0000256" key="2">
    <source>
        <dbReference type="ARBA" id="ARBA00022692"/>
    </source>
</evidence>